<dbReference type="FunFam" id="3.40.50.720:FF:000281">
    <property type="entry name" value="Uncharacterized oxidoreductase YIR035C"/>
    <property type="match status" value="1"/>
</dbReference>
<dbReference type="EMBL" id="ML002720">
    <property type="protein sequence ID" value="RKP36097.1"/>
    <property type="molecule type" value="Genomic_DNA"/>
</dbReference>
<dbReference type="Proteomes" id="UP000268162">
    <property type="component" value="Unassembled WGS sequence"/>
</dbReference>
<dbReference type="SMART" id="SM00822">
    <property type="entry name" value="PKS_KR"/>
    <property type="match status" value="1"/>
</dbReference>
<dbReference type="Gene3D" id="3.40.50.720">
    <property type="entry name" value="NAD(P)-binding Rossmann-like Domain"/>
    <property type="match status" value="1"/>
</dbReference>
<dbReference type="InterPro" id="IPR002347">
    <property type="entry name" value="SDR_fam"/>
</dbReference>
<dbReference type="OrthoDB" id="153074at2759"/>
<evidence type="ECO:0000313" key="6">
    <source>
        <dbReference type="Proteomes" id="UP000268162"/>
    </source>
</evidence>
<dbReference type="PRINTS" id="PR00081">
    <property type="entry name" value="GDHRDH"/>
</dbReference>
<keyword evidence="2" id="KW-0521">NADP</keyword>
<protein>
    <submittedName>
        <fullName evidence="5">Short-chain dehydrogenase</fullName>
    </submittedName>
</protein>
<evidence type="ECO:0000256" key="1">
    <source>
        <dbReference type="ARBA" id="ARBA00006484"/>
    </source>
</evidence>
<proteinExistence type="inferred from homology"/>
<evidence type="ECO:0000259" key="4">
    <source>
        <dbReference type="SMART" id="SM00822"/>
    </source>
</evidence>
<keyword evidence="3" id="KW-0560">Oxidoreductase</keyword>
<dbReference type="AlphaFoldDB" id="A0A4P9ZRQ9"/>
<sequence>MPNHRPVILVTGASRGIGLAIVQEALKLGSHVVGIARSESRLQEIQTKHEEQIGSKSDNPEAAPQFRYVAGDLNDASTTQRLVDVAIQNFGRITGLVHNAGVIEPIQKIADVDVDAWKALFDVNVFAVVRLTQQAIPHLRKSQGRIVMLGSGASTHAYHGWSSYCCSKAAVHRLAASLTVEEAAITTVTIAPGVVDTDMTRIVREDAESGMSSHEHARFVGLEANKEMVRPEQPGHVIAAVAISGESSLGGKEFKWNDSPLAQYQLPA</sequence>
<comment type="similarity">
    <text evidence="1">Belongs to the short-chain dehydrogenases/reductases (SDR) family.</text>
</comment>
<dbReference type="STRING" id="215637.A0A4P9ZRQ9"/>
<dbReference type="SUPFAM" id="SSF51735">
    <property type="entry name" value="NAD(P)-binding Rossmann-fold domains"/>
    <property type="match status" value="1"/>
</dbReference>
<dbReference type="PANTHER" id="PTHR43008:SF8">
    <property type="entry name" value="BENZIL REDUCTASE ((S)-BENZOIN FORMING) IRC24"/>
    <property type="match status" value="1"/>
</dbReference>
<evidence type="ECO:0000256" key="3">
    <source>
        <dbReference type="ARBA" id="ARBA00023002"/>
    </source>
</evidence>
<dbReference type="InterPro" id="IPR057326">
    <property type="entry name" value="KR_dom"/>
</dbReference>
<feature type="domain" description="Ketoreductase" evidence="4">
    <location>
        <begin position="6"/>
        <end position="198"/>
    </location>
</feature>
<reference evidence="6" key="1">
    <citation type="journal article" date="2018" name="Nat. Microbiol.">
        <title>Leveraging single-cell genomics to expand the fungal tree of life.</title>
        <authorList>
            <person name="Ahrendt S.R."/>
            <person name="Quandt C.A."/>
            <person name="Ciobanu D."/>
            <person name="Clum A."/>
            <person name="Salamov A."/>
            <person name="Andreopoulos B."/>
            <person name="Cheng J.F."/>
            <person name="Woyke T."/>
            <person name="Pelin A."/>
            <person name="Henrissat B."/>
            <person name="Reynolds N.K."/>
            <person name="Benny G.L."/>
            <person name="Smith M.E."/>
            <person name="James T.Y."/>
            <person name="Grigoriev I.V."/>
        </authorList>
    </citation>
    <scope>NUCLEOTIDE SEQUENCE [LARGE SCALE GENOMIC DNA]</scope>
    <source>
        <strain evidence="6">RSA 468</strain>
    </source>
</reference>
<accession>A0A4P9ZRQ9</accession>
<organism evidence="5 6">
    <name type="scientific">Dimargaris cristalligena</name>
    <dbReference type="NCBI Taxonomy" id="215637"/>
    <lineage>
        <taxon>Eukaryota</taxon>
        <taxon>Fungi</taxon>
        <taxon>Fungi incertae sedis</taxon>
        <taxon>Zoopagomycota</taxon>
        <taxon>Kickxellomycotina</taxon>
        <taxon>Dimargaritomycetes</taxon>
        <taxon>Dimargaritales</taxon>
        <taxon>Dimargaritaceae</taxon>
        <taxon>Dimargaris</taxon>
    </lineage>
</organism>
<dbReference type="InterPro" id="IPR036291">
    <property type="entry name" value="NAD(P)-bd_dom_sf"/>
</dbReference>
<name>A0A4P9ZRQ9_9FUNG</name>
<evidence type="ECO:0000313" key="5">
    <source>
        <dbReference type="EMBL" id="RKP36097.1"/>
    </source>
</evidence>
<gene>
    <name evidence="5" type="ORF">BJ085DRAFT_19384</name>
</gene>
<dbReference type="GO" id="GO:0050664">
    <property type="term" value="F:oxidoreductase activity, acting on NAD(P)H, oxygen as acceptor"/>
    <property type="evidence" value="ECO:0007669"/>
    <property type="project" value="TreeGrafter"/>
</dbReference>
<keyword evidence="6" id="KW-1185">Reference proteome</keyword>
<dbReference type="Pfam" id="PF00106">
    <property type="entry name" value="adh_short"/>
    <property type="match status" value="1"/>
</dbReference>
<evidence type="ECO:0000256" key="2">
    <source>
        <dbReference type="ARBA" id="ARBA00022857"/>
    </source>
</evidence>
<dbReference type="PANTHER" id="PTHR43008">
    <property type="entry name" value="BENZIL REDUCTASE"/>
    <property type="match status" value="1"/>
</dbReference>